<name>A0A0D2BXS5_9EURO</name>
<dbReference type="RefSeq" id="XP_016243336.1">
    <property type="nucleotide sequence ID" value="XM_016398774.1"/>
</dbReference>
<dbReference type="Proteomes" id="UP000054466">
    <property type="component" value="Unassembled WGS sequence"/>
</dbReference>
<dbReference type="VEuPathDB" id="FungiDB:PV07_11346"/>
<keyword evidence="2" id="KW-1185">Reference proteome</keyword>
<sequence>MVQVADDVDHTLISNLATRLQQLVGDVERVYTTGSRNVRTVLRRQHINTVHPISTRPLCRLLGEDQLMKALRLLSLKLALFTLARIYDECHVALCRAMAAARKGDDLYEGFNRNPCVDLRTLADQIGLREEIVEDQIMLESTFDNLAPLRATWKPVLPMSFDHLSQLHSLADLLPGEQSPSDEYAGIGGGGGSDIISASLLGHLLLRHKKQMDLLISTRTWATGSQGKNGSKLGIKREVYNHGGAVEAHGRPVAGTFRVKNDTTAEGRDLETIPLPYHSQIFMVLDQGESGSQISDDDKADLTDQFHAVLGQATRRIQTVLIVDTGGDVFGADSSGATTPDQDYRVQKAITPLSPEYNLVTVVVAPGVDAPNDAPQKASKAGGMVYKPTKEEKQMLLDLLATKYRMDGSDPNRFGKTTLALQARLRGVVGWTSLDLPPYVIDTWENPWNSFVYIRDCMSDIIFMPTPKLLPLIEPTKKKKGCP</sequence>
<gene>
    <name evidence="1" type="ORF">PV07_11346</name>
</gene>
<organism evidence="1 2">
    <name type="scientific">Cladophialophora immunda</name>
    <dbReference type="NCBI Taxonomy" id="569365"/>
    <lineage>
        <taxon>Eukaryota</taxon>
        <taxon>Fungi</taxon>
        <taxon>Dikarya</taxon>
        <taxon>Ascomycota</taxon>
        <taxon>Pezizomycotina</taxon>
        <taxon>Eurotiomycetes</taxon>
        <taxon>Chaetothyriomycetidae</taxon>
        <taxon>Chaetothyriales</taxon>
        <taxon>Herpotrichiellaceae</taxon>
        <taxon>Cladophialophora</taxon>
    </lineage>
</organism>
<accession>A0A0D2BXS5</accession>
<dbReference type="EMBL" id="KN847046">
    <property type="protein sequence ID" value="KIW23120.1"/>
    <property type="molecule type" value="Genomic_DNA"/>
</dbReference>
<evidence type="ECO:0000313" key="2">
    <source>
        <dbReference type="Proteomes" id="UP000054466"/>
    </source>
</evidence>
<dbReference type="AlphaFoldDB" id="A0A0D2BXS5"/>
<dbReference type="GeneID" id="27350540"/>
<proteinExistence type="predicted"/>
<reference evidence="1 2" key="1">
    <citation type="submission" date="2015-01" db="EMBL/GenBank/DDBJ databases">
        <title>The Genome Sequence of Cladophialophora immunda CBS83496.</title>
        <authorList>
            <consortium name="The Broad Institute Genomics Platform"/>
            <person name="Cuomo C."/>
            <person name="de Hoog S."/>
            <person name="Gorbushina A."/>
            <person name="Stielow B."/>
            <person name="Teixiera M."/>
            <person name="Abouelleil A."/>
            <person name="Chapman S.B."/>
            <person name="Priest M."/>
            <person name="Young S.K."/>
            <person name="Wortman J."/>
            <person name="Nusbaum C."/>
            <person name="Birren B."/>
        </authorList>
    </citation>
    <scope>NUCLEOTIDE SEQUENCE [LARGE SCALE GENOMIC DNA]</scope>
    <source>
        <strain evidence="1 2">CBS 83496</strain>
    </source>
</reference>
<evidence type="ECO:0000313" key="1">
    <source>
        <dbReference type="EMBL" id="KIW23120.1"/>
    </source>
</evidence>
<protein>
    <submittedName>
        <fullName evidence="1">Uncharacterized protein</fullName>
    </submittedName>
</protein>
<dbReference type="OrthoDB" id="4136242at2759"/>
<dbReference type="HOGENOM" id="CLU_566180_0_0_1"/>